<feature type="compositionally biased region" description="Acidic residues" evidence="1">
    <location>
        <begin position="321"/>
        <end position="340"/>
    </location>
</feature>
<dbReference type="EMBL" id="BQKY01000006">
    <property type="protein sequence ID" value="GJN89957.1"/>
    <property type="molecule type" value="Genomic_DNA"/>
</dbReference>
<name>A0AAV5GKG5_9BASI</name>
<feature type="compositionally biased region" description="Gly residues" evidence="1">
    <location>
        <begin position="350"/>
        <end position="369"/>
    </location>
</feature>
<feature type="region of interest" description="Disordered" evidence="1">
    <location>
        <begin position="1"/>
        <end position="59"/>
    </location>
</feature>
<feature type="compositionally biased region" description="Low complexity" evidence="1">
    <location>
        <begin position="237"/>
        <end position="251"/>
    </location>
</feature>
<feature type="compositionally biased region" description="Basic and acidic residues" evidence="1">
    <location>
        <begin position="9"/>
        <end position="36"/>
    </location>
</feature>
<protein>
    <submittedName>
        <fullName evidence="2">Uncharacterized protein</fullName>
    </submittedName>
</protein>
<feature type="compositionally biased region" description="Pro residues" evidence="1">
    <location>
        <begin position="222"/>
        <end position="233"/>
    </location>
</feature>
<comment type="caution">
    <text evidence="2">The sequence shown here is derived from an EMBL/GenBank/DDBJ whole genome shotgun (WGS) entry which is preliminary data.</text>
</comment>
<evidence type="ECO:0000256" key="1">
    <source>
        <dbReference type="SAM" id="MobiDB-lite"/>
    </source>
</evidence>
<feature type="compositionally biased region" description="Low complexity" evidence="1">
    <location>
        <begin position="311"/>
        <end position="320"/>
    </location>
</feature>
<reference evidence="2 3" key="1">
    <citation type="submission" date="2021-12" db="EMBL/GenBank/DDBJ databases">
        <title>High titer production of polyol ester of fatty acids by Rhodotorula paludigena BS15 towards product separation-free biomass refinery.</title>
        <authorList>
            <person name="Mano J."/>
            <person name="Ono H."/>
            <person name="Tanaka T."/>
            <person name="Naito K."/>
            <person name="Sushida H."/>
            <person name="Ike M."/>
            <person name="Tokuyasu K."/>
            <person name="Kitaoka M."/>
        </authorList>
    </citation>
    <scope>NUCLEOTIDE SEQUENCE [LARGE SCALE GENOMIC DNA]</scope>
    <source>
        <strain evidence="2 3">BS15</strain>
    </source>
</reference>
<evidence type="ECO:0000313" key="2">
    <source>
        <dbReference type="EMBL" id="GJN89957.1"/>
    </source>
</evidence>
<feature type="region of interest" description="Disordered" evidence="1">
    <location>
        <begin position="195"/>
        <end position="369"/>
    </location>
</feature>
<gene>
    <name evidence="2" type="ORF">Rhopal_002946-T1</name>
</gene>
<sequence>MQHPPTDLQDPHVTRFDMARGNARDEEEREAIEHITLHTSSEATTEEEDVAPAPTQHHAHHDDDLACFNCYAAFSNPPPGRRSAWFYAGREGRRVSGRPVVGFAKQDGSPFDEPSGGGCGVGRRAKDNPHDGGFLVGRCCLVEPSGGLTRRVDTRQGNRVVVEGACGVDVEPSVPCSSAALVRCSPSGPFYRRSSLASHFDPTDAPRSPSPPPVGSRARFTPHPPGVQPPPSGPSGGASSSSRVPGRARSVIHTDVGPSTTRTTLLTPAEASAWRLRHRQEALGDGVPGRKGKAPLGSASSSGVKFKVVRRTTTTTTVQTVEEEEDDEDEEEEKDEEEEEGHASTPPSDGKGGSGGGGRDGGGAGGGGAASLVEAAAVGSRDA</sequence>
<dbReference type="AlphaFoldDB" id="A0AAV5GKG5"/>
<organism evidence="2 3">
    <name type="scientific">Rhodotorula paludigena</name>
    <dbReference type="NCBI Taxonomy" id="86838"/>
    <lineage>
        <taxon>Eukaryota</taxon>
        <taxon>Fungi</taxon>
        <taxon>Dikarya</taxon>
        <taxon>Basidiomycota</taxon>
        <taxon>Pucciniomycotina</taxon>
        <taxon>Microbotryomycetes</taxon>
        <taxon>Sporidiobolales</taxon>
        <taxon>Sporidiobolaceae</taxon>
        <taxon>Rhodotorula</taxon>
    </lineage>
</organism>
<evidence type="ECO:0000313" key="3">
    <source>
        <dbReference type="Proteomes" id="UP001342314"/>
    </source>
</evidence>
<accession>A0AAV5GKG5</accession>
<keyword evidence="3" id="KW-1185">Reference proteome</keyword>
<dbReference type="Proteomes" id="UP001342314">
    <property type="component" value="Unassembled WGS sequence"/>
</dbReference>
<feature type="compositionally biased region" description="Polar residues" evidence="1">
    <location>
        <begin position="257"/>
        <end position="266"/>
    </location>
</feature>
<proteinExistence type="predicted"/>